<dbReference type="SUPFAM" id="SSF116726">
    <property type="entry name" value="TrkA C-terminal domain-like"/>
    <property type="match status" value="2"/>
</dbReference>
<keyword evidence="4" id="KW-0677">Repeat</keyword>
<dbReference type="EMBL" id="VYXP01000002">
    <property type="protein sequence ID" value="KAA9133086.1"/>
    <property type="molecule type" value="Genomic_DNA"/>
</dbReference>
<comment type="subcellular location">
    <subcellularLocation>
        <location evidence="1">Membrane</location>
        <topology evidence="1">Multi-pass membrane protein</topology>
    </subcellularLocation>
</comment>
<feature type="transmembrane region" description="Helical" evidence="7">
    <location>
        <begin position="584"/>
        <end position="607"/>
    </location>
</feature>
<keyword evidence="10" id="KW-1185">Reference proteome</keyword>
<organism evidence="9 10">
    <name type="scientific">Marinihelvus fidelis</name>
    <dbReference type="NCBI Taxonomy" id="2613842"/>
    <lineage>
        <taxon>Bacteria</taxon>
        <taxon>Pseudomonadati</taxon>
        <taxon>Pseudomonadota</taxon>
        <taxon>Gammaproteobacteria</taxon>
        <taxon>Chromatiales</taxon>
        <taxon>Wenzhouxiangellaceae</taxon>
        <taxon>Marinihelvus</taxon>
    </lineage>
</organism>
<evidence type="ECO:0000256" key="1">
    <source>
        <dbReference type="ARBA" id="ARBA00004141"/>
    </source>
</evidence>
<dbReference type="InterPro" id="IPR051679">
    <property type="entry name" value="DASS-Related_Transporters"/>
</dbReference>
<dbReference type="Pfam" id="PF02080">
    <property type="entry name" value="TrkA_C"/>
    <property type="match status" value="2"/>
</dbReference>
<reference evidence="9 10" key="1">
    <citation type="submission" date="2019-09" db="EMBL/GenBank/DDBJ databases">
        <title>Wenzhouxiangella sp. Genome sequencing and assembly.</title>
        <authorList>
            <person name="Zhang R."/>
        </authorList>
    </citation>
    <scope>NUCLEOTIDE SEQUENCE [LARGE SCALE GENOMIC DNA]</scope>
    <source>
        <strain evidence="9 10">W260</strain>
    </source>
</reference>
<evidence type="ECO:0000313" key="9">
    <source>
        <dbReference type="EMBL" id="KAA9133086.1"/>
    </source>
</evidence>
<feature type="transmembrane region" description="Helical" evidence="7">
    <location>
        <begin position="107"/>
        <end position="140"/>
    </location>
</feature>
<feature type="transmembrane region" description="Helical" evidence="7">
    <location>
        <begin position="194"/>
        <end position="213"/>
    </location>
</feature>
<evidence type="ECO:0000256" key="4">
    <source>
        <dbReference type="ARBA" id="ARBA00022737"/>
    </source>
</evidence>
<dbReference type="Pfam" id="PF03600">
    <property type="entry name" value="CitMHS"/>
    <property type="match status" value="1"/>
</dbReference>
<proteinExistence type="predicted"/>
<feature type="transmembrane region" description="Helical" evidence="7">
    <location>
        <begin position="460"/>
        <end position="479"/>
    </location>
</feature>
<sequence length="609" mass="64853">MNFPAMPNDHALAVLLLTGLALFLFTREKIPLESSSLFVLVALAIGFELFPFETDTRVIHAHEFFYGFGHEALVAVCALMIVGQALVRTGALEPVARRLGRFWKWSPALALLLTLLIGGALSAFVNNTPIVVLMLPMLIGAAARSNVSTSGILLPMGFATLVGGMATTIGTSTNLLVVSVAADMGMEKFGMFDFAGPALIGAVAAVIYLWLIAPRMIPERHPPLQDTSSRVFQAELVLDEDNALVGRSVADVVAKAGEDFRIERILRKGLHIAPLPDVSVMAGDRLQVQDTVARLREYTALLGAEVVTAGGRDVDELASGDAQLAEVVVTAGSPLHGMLIRDIRFKERFGLDLLALHRSGTEVSFKTPGLENRRLQASDVLLVQGRARRISLLKRGGELLVLDATSDLPHTRKAPVALFTIIAVVGLAAAGIMPIAYSALLGCLFLVTTRCLEWKDVTRALSAQVILIIVASLALGSALMKTGGADYLAQVFLFASQGLSAPWVLSMLMLMMAILTNIVSNNAAAVIGTPIAIGIASELGMPLEPFVLAVLFGANLSFVTPMAYKTNLLVMNAGGYTFGDFVKVGTPLTILLWIVLSVVLAFSYGLIGI</sequence>
<feature type="transmembrane region" description="Helical" evidence="7">
    <location>
        <begin position="491"/>
        <end position="515"/>
    </location>
</feature>
<dbReference type="RefSeq" id="WP_150862647.1">
    <property type="nucleotide sequence ID" value="NZ_VYXP01000002.1"/>
</dbReference>
<evidence type="ECO:0000256" key="6">
    <source>
        <dbReference type="ARBA" id="ARBA00023136"/>
    </source>
</evidence>
<feature type="transmembrane region" description="Helical" evidence="7">
    <location>
        <begin position="36"/>
        <end position="52"/>
    </location>
</feature>
<feature type="transmembrane region" description="Helical" evidence="7">
    <location>
        <begin position="64"/>
        <end position="87"/>
    </location>
</feature>
<protein>
    <submittedName>
        <fullName evidence="9">SLC13 family permease</fullName>
    </submittedName>
</protein>
<dbReference type="PROSITE" id="PS51202">
    <property type="entry name" value="RCK_C"/>
    <property type="match status" value="2"/>
</dbReference>
<keyword evidence="2" id="KW-0813">Transport</keyword>
<gene>
    <name evidence="9" type="ORF">F3N42_01620</name>
</gene>
<feature type="transmembrane region" description="Helical" evidence="7">
    <location>
        <begin position="152"/>
        <end position="182"/>
    </location>
</feature>
<feature type="domain" description="RCK C-terminal" evidence="8">
    <location>
        <begin position="221"/>
        <end position="304"/>
    </location>
</feature>
<comment type="caution">
    <text evidence="9">The sequence shown here is derived from an EMBL/GenBank/DDBJ whole genome shotgun (WGS) entry which is preliminary data.</text>
</comment>
<feature type="transmembrane region" description="Helical" evidence="7">
    <location>
        <begin position="416"/>
        <end position="440"/>
    </location>
</feature>
<keyword evidence="6 7" id="KW-0472">Membrane</keyword>
<evidence type="ECO:0000256" key="5">
    <source>
        <dbReference type="ARBA" id="ARBA00022989"/>
    </source>
</evidence>
<dbReference type="InterPro" id="IPR006037">
    <property type="entry name" value="RCK_C"/>
</dbReference>
<evidence type="ECO:0000313" key="10">
    <source>
        <dbReference type="Proteomes" id="UP000325372"/>
    </source>
</evidence>
<evidence type="ECO:0000256" key="7">
    <source>
        <dbReference type="SAM" id="Phobius"/>
    </source>
</evidence>
<feature type="transmembrane region" description="Helical" evidence="7">
    <location>
        <begin position="546"/>
        <end position="564"/>
    </location>
</feature>
<dbReference type="GO" id="GO:0008324">
    <property type="term" value="F:monoatomic cation transmembrane transporter activity"/>
    <property type="evidence" value="ECO:0007669"/>
    <property type="project" value="InterPro"/>
</dbReference>
<dbReference type="PANTHER" id="PTHR43652:SF2">
    <property type="entry name" value="BASIC AMINO ACID ANTIPORTER YFCC-RELATED"/>
    <property type="match status" value="1"/>
</dbReference>
<feature type="transmembrane region" description="Helical" evidence="7">
    <location>
        <begin position="521"/>
        <end position="539"/>
    </location>
</feature>
<keyword evidence="3 7" id="KW-0812">Transmembrane</keyword>
<dbReference type="PANTHER" id="PTHR43652">
    <property type="entry name" value="BASIC AMINO ACID ANTIPORTER YFCC-RELATED"/>
    <property type="match status" value="1"/>
</dbReference>
<dbReference type="GO" id="GO:0006813">
    <property type="term" value="P:potassium ion transport"/>
    <property type="evidence" value="ECO:0007669"/>
    <property type="project" value="InterPro"/>
</dbReference>
<dbReference type="InterPro" id="IPR036721">
    <property type="entry name" value="RCK_C_sf"/>
</dbReference>
<evidence type="ECO:0000256" key="3">
    <source>
        <dbReference type="ARBA" id="ARBA00022692"/>
    </source>
</evidence>
<accession>A0A5N0TGT4</accession>
<feature type="domain" description="RCK C-terminal" evidence="8">
    <location>
        <begin position="312"/>
        <end position="399"/>
    </location>
</feature>
<evidence type="ECO:0000259" key="8">
    <source>
        <dbReference type="PROSITE" id="PS51202"/>
    </source>
</evidence>
<dbReference type="Gene3D" id="3.30.70.1450">
    <property type="entry name" value="Regulator of K+ conductance, C-terminal domain"/>
    <property type="match status" value="1"/>
</dbReference>
<name>A0A5N0TGT4_9GAMM</name>
<evidence type="ECO:0000256" key="2">
    <source>
        <dbReference type="ARBA" id="ARBA00022448"/>
    </source>
</evidence>
<dbReference type="GO" id="GO:0005886">
    <property type="term" value="C:plasma membrane"/>
    <property type="evidence" value="ECO:0007669"/>
    <property type="project" value="TreeGrafter"/>
</dbReference>
<dbReference type="Proteomes" id="UP000325372">
    <property type="component" value="Unassembled WGS sequence"/>
</dbReference>
<dbReference type="InterPro" id="IPR004680">
    <property type="entry name" value="Cit_transptr-like_dom"/>
</dbReference>
<keyword evidence="5 7" id="KW-1133">Transmembrane helix</keyword>
<dbReference type="AlphaFoldDB" id="A0A5N0TGT4"/>